<feature type="compositionally biased region" description="Basic residues" evidence="1">
    <location>
        <begin position="75"/>
        <end position="97"/>
    </location>
</feature>
<gene>
    <name evidence="2" type="ORF">C8A00DRAFT_46239</name>
</gene>
<protein>
    <submittedName>
        <fullName evidence="2">Uncharacterized protein</fullName>
    </submittedName>
</protein>
<dbReference type="AlphaFoldDB" id="A0AAN6VF61"/>
<feature type="region of interest" description="Disordered" evidence="1">
    <location>
        <begin position="1"/>
        <end position="38"/>
    </location>
</feature>
<feature type="compositionally biased region" description="Polar residues" evidence="1">
    <location>
        <begin position="7"/>
        <end position="18"/>
    </location>
</feature>
<name>A0AAN6VF61_9PEZI</name>
<reference evidence="2" key="2">
    <citation type="submission" date="2023-05" db="EMBL/GenBank/DDBJ databases">
        <authorList>
            <consortium name="Lawrence Berkeley National Laboratory"/>
            <person name="Steindorff A."/>
            <person name="Hensen N."/>
            <person name="Bonometti L."/>
            <person name="Westerberg I."/>
            <person name="Brannstrom I.O."/>
            <person name="Guillou S."/>
            <person name="Cros-Aarteil S."/>
            <person name="Calhoun S."/>
            <person name="Haridas S."/>
            <person name="Kuo A."/>
            <person name="Mondo S."/>
            <person name="Pangilinan J."/>
            <person name="Riley R."/>
            <person name="Labutti K."/>
            <person name="Andreopoulos B."/>
            <person name="Lipzen A."/>
            <person name="Chen C."/>
            <person name="Yanf M."/>
            <person name="Daum C."/>
            <person name="Ng V."/>
            <person name="Clum A."/>
            <person name="Ohm R."/>
            <person name="Martin F."/>
            <person name="Silar P."/>
            <person name="Natvig D."/>
            <person name="Lalanne C."/>
            <person name="Gautier V."/>
            <person name="Ament-Velasquez S.L."/>
            <person name="Kruys A."/>
            <person name="Hutchinson M.I."/>
            <person name="Powell A.J."/>
            <person name="Barry K."/>
            <person name="Miller A.N."/>
            <person name="Grigoriev I.V."/>
            <person name="Debuchy R."/>
            <person name="Gladieux P."/>
            <person name="Thoren M.H."/>
            <person name="Johannesson H."/>
        </authorList>
    </citation>
    <scope>NUCLEOTIDE SEQUENCE</scope>
    <source>
        <strain evidence="2">CBS 538.74</strain>
    </source>
</reference>
<feature type="region of interest" description="Disordered" evidence="1">
    <location>
        <begin position="73"/>
        <end position="116"/>
    </location>
</feature>
<reference evidence="2" key="1">
    <citation type="journal article" date="2023" name="Mol. Phylogenet. Evol.">
        <title>Genome-scale phylogeny and comparative genomics of the fungal order Sordariales.</title>
        <authorList>
            <person name="Hensen N."/>
            <person name="Bonometti L."/>
            <person name="Westerberg I."/>
            <person name="Brannstrom I.O."/>
            <person name="Guillou S."/>
            <person name="Cros-Aarteil S."/>
            <person name="Calhoun S."/>
            <person name="Haridas S."/>
            <person name="Kuo A."/>
            <person name="Mondo S."/>
            <person name="Pangilinan J."/>
            <person name="Riley R."/>
            <person name="LaButti K."/>
            <person name="Andreopoulos B."/>
            <person name="Lipzen A."/>
            <person name="Chen C."/>
            <person name="Yan M."/>
            <person name="Daum C."/>
            <person name="Ng V."/>
            <person name="Clum A."/>
            <person name="Steindorff A."/>
            <person name="Ohm R.A."/>
            <person name="Martin F."/>
            <person name="Silar P."/>
            <person name="Natvig D.O."/>
            <person name="Lalanne C."/>
            <person name="Gautier V."/>
            <person name="Ament-Velasquez S.L."/>
            <person name="Kruys A."/>
            <person name="Hutchinson M.I."/>
            <person name="Powell A.J."/>
            <person name="Barry K."/>
            <person name="Miller A.N."/>
            <person name="Grigoriev I.V."/>
            <person name="Debuchy R."/>
            <person name="Gladieux P."/>
            <person name="Hiltunen Thoren M."/>
            <person name="Johannesson H."/>
        </authorList>
    </citation>
    <scope>NUCLEOTIDE SEQUENCE</scope>
    <source>
        <strain evidence="2">CBS 538.74</strain>
    </source>
</reference>
<feature type="compositionally biased region" description="Basic and acidic residues" evidence="1">
    <location>
        <begin position="175"/>
        <end position="196"/>
    </location>
</feature>
<keyword evidence="3" id="KW-1185">Reference proteome</keyword>
<feature type="region of interest" description="Disordered" evidence="1">
    <location>
        <begin position="136"/>
        <end position="229"/>
    </location>
</feature>
<evidence type="ECO:0000313" key="3">
    <source>
        <dbReference type="Proteomes" id="UP001302745"/>
    </source>
</evidence>
<feature type="compositionally biased region" description="Basic residues" evidence="1">
    <location>
        <begin position="197"/>
        <end position="208"/>
    </location>
</feature>
<evidence type="ECO:0000256" key="1">
    <source>
        <dbReference type="SAM" id="MobiDB-lite"/>
    </source>
</evidence>
<evidence type="ECO:0000313" key="2">
    <source>
        <dbReference type="EMBL" id="KAK4150332.1"/>
    </source>
</evidence>
<feature type="compositionally biased region" description="Low complexity" evidence="1">
    <location>
        <begin position="98"/>
        <end position="108"/>
    </location>
</feature>
<accession>A0AAN6VF61</accession>
<dbReference type="Proteomes" id="UP001302745">
    <property type="component" value="Unassembled WGS sequence"/>
</dbReference>
<sequence>MGLPLHNPTSFTSLTTGAFSGGGPSATADSDPDSDPLEPLCRSSYRSRHAQYLRRSGRDNSARLANRQQQTQFKTLHHHHHHHHRLRTAARHRHRAHAAAATAATAETHTIKPHHPCWTADADEGYALARSWSVQLPGEEEAPARRTREERHQHSGSGSGSGSGRSSRNSSTSSGEERRRPPSLERQDAFRDERTVKRPPRPRSRQRRSGSDSFGMGGDESRGYDEEEEEVQVAELYRMGLLYDDEYERGEGFSLDRIVREEPVYSVSVRPARRGRREERADFVSLAMDLAFSALGEDEELAEWLLSGSSCSLQGAALDVESRPWEAAMHDTPRLTVIYELADDAVSEVSAGDFLDSVSVSEVSYVGGEEEWAMLDGCNGNDNAATATVASPLEEAADGDDVDPWVVLGHDGS</sequence>
<comment type="caution">
    <text evidence="2">The sequence shown here is derived from an EMBL/GenBank/DDBJ whole genome shotgun (WGS) entry which is preliminary data.</text>
</comment>
<dbReference type="EMBL" id="MU857079">
    <property type="protein sequence ID" value="KAK4150332.1"/>
    <property type="molecule type" value="Genomic_DNA"/>
</dbReference>
<feature type="compositionally biased region" description="Basic and acidic residues" evidence="1">
    <location>
        <begin position="142"/>
        <end position="153"/>
    </location>
</feature>
<feature type="compositionally biased region" description="Low complexity" evidence="1">
    <location>
        <begin position="164"/>
        <end position="174"/>
    </location>
</feature>
<organism evidence="2 3">
    <name type="scientific">Chaetomidium leptoderma</name>
    <dbReference type="NCBI Taxonomy" id="669021"/>
    <lineage>
        <taxon>Eukaryota</taxon>
        <taxon>Fungi</taxon>
        <taxon>Dikarya</taxon>
        <taxon>Ascomycota</taxon>
        <taxon>Pezizomycotina</taxon>
        <taxon>Sordariomycetes</taxon>
        <taxon>Sordariomycetidae</taxon>
        <taxon>Sordariales</taxon>
        <taxon>Chaetomiaceae</taxon>
        <taxon>Chaetomidium</taxon>
    </lineage>
</organism>
<proteinExistence type="predicted"/>